<protein>
    <recommendedName>
        <fullName evidence="3">PepSY domain-containing protein</fullName>
    </recommendedName>
</protein>
<proteinExistence type="predicted"/>
<organism evidence="1 2">
    <name type="scientific">Microvirga puerhi</name>
    <dbReference type="NCBI Taxonomy" id="2876078"/>
    <lineage>
        <taxon>Bacteria</taxon>
        <taxon>Pseudomonadati</taxon>
        <taxon>Pseudomonadota</taxon>
        <taxon>Alphaproteobacteria</taxon>
        <taxon>Hyphomicrobiales</taxon>
        <taxon>Methylobacteriaceae</taxon>
        <taxon>Microvirga</taxon>
    </lineage>
</organism>
<name>A0ABS7VLR1_9HYPH</name>
<evidence type="ECO:0000313" key="1">
    <source>
        <dbReference type="EMBL" id="MBZ6076424.1"/>
    </source>
</evidence>
<evidence type="ECO:0008006" key="3">
    <source>
        <dbReference type="Google" id="ProtNLM"/>
    </source>
</evidence>
<evidence type="ECO:0000313" key="2">
    <source>
        <dbReference type="Proteomes" id="UP000704176"/>
    </source>
</evidence>
<reference evidence="1 2" key="1">
    <citation type="submission" date="2021-09" db="EMBL/GenBank/DDBJ databases">
        <title>The complete genome sequence of a new microorganism.</title>
        <authorList>
            <person name="Zi Z."/>
        </authorList>
    </citation>
    <scope>NUCLEOTIDE SEQUENCE [LARGE SCALE GENOMIC DNA]</scope>
    <source>
        <strain evidence="1 2">WGZ8</strain>
    </source>
</reference>
<keyword evidence="2" id="KW-1185">Reference proteome</keyword>
<dbReference type="EMBL" id="JAIRBM010000005">
    <property type="protein sequence ID" value="MBZ6076424.1"/>
    <property type="molecule type" value="Genomic_DNA"/>
</dbReference>
<dbReference type="Proteomes" id="UP000704176">
    <property type="component" value="Unassembled WGS sequence"/>
</dbReference>
<sequence length="126" mass="13460">MKVVRSSITFRNRSVPLLQGAGMRLVLSIIALWGLMGASHAQSATAALENCLLPREMQEAVASKNIVAPASAVITARRQVPNADVVRASLCRSNDALVYVIMALQKNGRIVQVTIDGPSGRVKSVH</sequence>
<gene>
    <name evidence="1" type="ORF">K9B37_08990</name>
</gene>
<dbReference type="RefSeq" id="WP_224312745.1">
    <property type="nucleotide sequence ID" value="NZ_JAIRBM010000005.1"/>
</dbReference>
<accession>A0ABS7VLR1</accession>
<comment type="caution">
    <text evidence="1">The sequence shown here is derived from an EMBL/GenBank/DDBJ whole genome shotgun (WGS) entry which is preliminary data.</text>
</comment>